<dbReference type="AlphaFoldDB" id="A0A6J4KUZ3"/>
<sequence length="185" mass="19727">GRPGASRRRLDVVAPPAGHRIGSGPRAWRDSDRGRAAPLDRLRTSGAGGSARAGPGLGRGGGTDRARLDLPDRGRPAARARRLQGAVGAHGPLRDHQHEGVPGDRRVQPQDREHTDEAHPRHHADQAGRRPGPGLRALRVRVSRAGAGAARDPQRRLPRPAEPHDPARADRPGAARARRLPAGRL</sequence>
<feature type="compositionally biased region" description="Basic and acidic residues" evidence="1">
    <location>
        <begin position="62"/>
        <end position="75"/>
    </location>
</feature>
<feature type="region of interest" description="Disordered" evidence="1">
    <location>
        <begin position="1"/>
        <end position="185"/>
    </location>
</feature>
<gene>
    <name evidence="2" type="ORF">AVDCRST_MAG29-64</name>
</gene>
<dbReference type="EMBL" id="CADCUG010000008">
    <property type="protein sequence ID" value="CAA9315029.1"/>
    <property type="molecule type" value="Genomic_DNA"/>
</dbReference>
<feature type="compositionally biased region" description="Basic residues" evidence="1">
    <location>
        <begin position="176"/>
        <end position="185"/>
    </location>
</feature>
<accession>A0A6J4KUZ3</accession>
<reference evidence="2" key="1">
    <citation type="submission" date="2020-02" db="EMBL/GenBank/DDBJ databases">
        <authorList>
            <person name="Meier V. D."/>
        </authorList>
    </citation>
    <scope>NUCLEOTIDE SEQUENCE</scope>
    <source>
        <strain evidence="2">AVDCRST_MAG29</strain>
    </source>
</reference>
<feature type="compositionally biased region" description="Basic and acidic residues" evidence="1">
    <location>
        <begin position="92"/>
        <end position="128"/>
    </location>
</feature>
<evidence type="ECO:0000313" key="2">
    <source>
        <dbReference type="EMBL" id="CAA9315029.1"/>
    </source>
</evidence>
<organism evidence="2">
    <name type="scientific">uncultured Nocardioidaceae bacterium</name>
    <dbReference type="NCBI Taxonomy" id="253824"/>
    <lineage>
        <taxon>Bacteria</taxon>
        <taxon>Bacillati</taxon>
        <taxon>Actinomycetota</taxon>
        <taxon>Actinomycetes</taxon>
        <taxon>Propionibacteriales</taxon>
        <taxon>Nocardioidaceae</taxon>
        <taxon>environmental samples</taxon>
    </lineage>
</organism>
<protein>
    <submittedName>
        <fullName evidence="2">Uncharacterized protein</fullName>
    </submittedName>
</protein>
<feature type="non-terminal residue" evidence="2">
    <location>
        <position position="185"/>
    </location>
</feature>
<feature type="non-terminal residue" evidence="2">
    <location>
        <position position="1"/>
    </location>
</feature>
<proteinExistence type="predicted"/>
<feature type="compositionally biased region" description="Basic and acidic residues" evidence="1">
    <location>
        <begin position="152"/>
        <end position="173"/>
    </location>
</feature>
<feature type="compositionally biased region" description="Gly residues" evidence="1">
    <location>
        <begin position="46"/>
        <end position="61"/>
    </location>
</feature>
<feature type="compositionally biased region" description="Basic and acidic residues" evidence="1">
    <location>
        <begin position="27"/>
        <end position="43"/>
    </location>
</feature>
<evidence type="ECO:0000256" key="1">
    <source>
        <dbReference type="SAM" id="MobiDB-lite"/>
    </source>
</evidence>
<name>A0A6J4KUZ3_9ACTN</name>